<protein>
    <submittedName>
        <fullName evidence="1">Uncharacterized protein</fullName>
    </submittedName>
</protein>
<accession>A0A6H1ZU55</accession>
<organism evidence="1">
    <name type="scientific">viral metagenome</name>
    <dbReference type="NCBI Taxonomy" id="1070528"/>
    <lineage>
        <taxon>unclassified sequences</taxon>
        <taxon>metagenomes</taxon>
        <taxon>organismal metagenomes</taxon>
    </lineage>
</organism>
<dbReference type="AlphaFoldDB" id="A0A6H1ZU55"/>
<evidence type="ECO:0000313" key="1">
    <source>
        <dbReference type="EMBL" id="QJA51104.1"/>
    </source>
</evidence>
<name>A0A6H1ZU55_9ZZZZ</name>
<sequence length="70" mass="8388">MTDLKSDLETKTEVVLSPEEKEKAEYWLNMQGELAKTNPWFPWMGDRRQRSIYPRQPRSLFQILCPWADT</sequence>
<proteinExistence type="predicted"/>
<gene>
    <name evidence="1" type="ORF">TM448A01982_0011</name>
</gene>
<reference evidence="1" key="1">
    <citation type="submission" date="2020-03" db="EMBL/GenBank/DDBJ databases">
        <title>The deep terrestrial virosphere.</title>
        <authorList>
            <person name="Holmfeldt K."/>
            <person name="Nilsson E."/>
            <person name="Simone D."/>
            <person name="Lopez-Fernandez M."/>
            <person name="Wu X."/>
            <person name="de Brujin I."/>
            <person name="Lundin D."/>
            <person name="Andersson A."/>
            <person name="Bertilsson S."/>
            <person name="Dopson M."/>
        </authorList>
    </citation>
    <scope>NUCLEOTIDE SEQUENCE</scope>
    <source>
        <strain evidence="1">TM448A01982</strain>
    </source>
</reference>
<dbReference type="EMBL" id="MT144237">
    <property type="protein sequence ID" value="QJA51104.1"/>
    <property type="molecule type" value="Genomic_DNA"/>
</dbReference>